<evidence type="ECO:0000313" key="2">
    <source>
        <dbReference type="Proteomes" id="UP001234297"/>
    </source>
</evidence>
<organism evidence="1 2">
    <name type="scientific">Persea americana</name>
    <name type="common">Avocado</name>
    <dbReference type="NCBI Taxonomy" id="3435"/>
    <lineage>
        <taxon>Eukaryota</taxon>
        <taxon>Viridiplantae</taxon>
        <taxon>Streptophyta</taxon>
        <taxon>Embryophyta</taxon>
        <taxon>Tracheophyta</taxon>
        <taxon>Spermatophyta</taxon>
        <taxon>Magnoliopsida</taxon>
        <taxon>Magnoliidae</taxon>
        <taxon>Laurales</taxon>
        <taxon>Lauraceae</taxon>
        <taxon>Persea</taxon>
    </lineage>
</organism>
<evidence type="ECO:0000313" key="1">
    <source>
        <dbReference type="EMBL" id="KAJ8620235.1"/>
    </source>
</evidence>
<dbReference type="EMBL" id="CM056817">
    <property type="protein sequence ID" value="KAJ8620235.1"/>
    <property type="molecule type" value="Genomic_DNA"/>
</dbReference>
<keyword evidence="2" id="KW-1185">Reference proteome</keyword>
<reference evidence="1 2" key="1">
    <citation type="journal article" date="2022" name="Hortic Res">
        <title>A haplotype resolved chromosomal level avocado genome allows analysis of novel avocado genes.</title>
        <authorList>
            <person name="Nath O."/>
            <person name="Fletcher S.J."/>
            <person name="Hayward A."/>
            <person name="Shaw L.M."/>
            <person name="Masouleh A.K."/>
            <person name="Furtado A."/>
            <person name="Henry R.J."/>
            <person name="Mitter N."/>
        </authorList>
    </citation>
    <scope>NUCLEOTIDE SEQUENCE [LARGE SCALE GENOMIC DNA]</scope>
    <source>
        <strain evidence="2">cv. Hass</strain>
    </source>
</reference>
<name>A0ACC2KGG2_PERAE</name>
<dbReference type="Proteomes" id="UP001234297">
    <property type="component" value="Chromosome 9"/>
</dbReference>
<proteinExistence type="predicted"/>
<accession>A0ACC2KGG2</accession>
<comment type="caution">
    <text evidence="1">The sequence shown here is derived from an EMBL/GenBank/DDBJ whole genome shotgun (WGS) entry which is preliminary data.</text>
</comment>
<sequence length="99" mass="11299">MTVREEEDGHGLLDMRKKKHRTHVSSDMRKTTGNMRTLFNFFYANHNSSNEMNGWASIQSSRQLASRRVTQCNSTKSLQDAILDLSYCSGNLSGIRKSK</sequence>
<protein>
    <submittedName>
        <fullName evidence="1">Uncharacterized protein</fullName>
    </submittedName>
</protein>
<gene>
    <name evidence="1" type="ORF">MRB53_028764</name>
</gene>